<gene>
    <name evidence="1" type="ORF">ENL40_02260</name>
</gene>
<sequence length="244" mass="28780">MAETVKVYGKIKLSEIPEFLDSEDVTMEYMGIRLPKISRLTYEAIPLRKEDETGIHYITRFPKLVYKHVLLWIKKAKSEKTGFDKFFALWVAFNSFYDFHYERIKPTGKEKDEERLKKLIEDLTTEDEATTLLQMLSPKIETLLNTYYEIKLNWGRRDIKAELQKEFGQRKFNKHTLKLLILALYGIRNNLFHGSKPLTDRQERMLNTAFDILLPIFSLLLIKYLICYHSGDAPDELCPCKTRG</sequence>
<name>A0A7C5K0D3_THELI</name>
<evidence type="ECO:0008006" key="2">
    <source>
        <dbReference type="Google" id="ProtNLM"/>
    </source>
</evidence>
<dbReference type="Proteomes" id="UP000886217">
    <property type="component" value="Unassembled WGS sequence"/>
</dbReference>
<proteinExistence type="predicted"/>
<comment type="caution">
    <text evidence="1">The sequence shown here is derived from an EMBL/GenBank/DDBJ whole genome shotgun (WGS) entry which is preliminary data.</text>
</comment>
<protein>
    <recommendedName>
        <fullName evidence="2">Apea-like HEPN domain-containing protein</fullName>
    </recommendedName>
</protein>
<organism evidence="1">
    <name type="scientific">Thermococcus litoralis</name>
    <dbReference type="NCBI Taxonomy" id="2265"/>
    <lineage>
        <taxon>Archaea</taxon>
        <taxon>Methanobacteriati</taxon>
        <taxon>Methanobacteriota</taxon>
        <taxon>Thermococci</taxon>
        <taxon>Thermococcales</taxon>
        <taxon>Thermococcaceae</taxon>
        <taxon>Thermococcus</taxon>
    </lineage>
</organism>
<evidence type="ECO:0000313" key="1">
    <source>
        <dbReference type="EMBL" id="HHI00293.1"/>
    </source>
</evidence>
<reference evidence="1" key="1">
    <citation type="journal article" date="2020" name="mSystems">
        <title>Genome- and Community-Level Interaction Insights into Carbon Utilization and Element Cycling Functions of Hydrothermarchaeota in Hydrothermal Sediment.</title>
        <authorList>
            <person name="Zhou Z."/>
            <person name="Liu Y."/>
            <person name="Xu W."/>
            <person name="Pan J."/>
            <person name="Luo Z.H."/>
            <person name="Li M."/>
        </authorList>
    </citation>
    <scope>NUCLEOTIDE SEQUENCE [LARGE SCALE GENOMIC DNA]</scope>
    <source>
        <strain evidence="1">HyVt-93</strain>
    </source>
</reference>
<accession>A0A7C5K0D3</accession>
<dbReference type="EMBL" id="DRTU01000096">
    <property type="protein sequence ID" value="HHI00293.1"/>
    <property type="molecule type" value="Genomic_DNA"/>
</dbReference>
<dbReference type="AlphaFoldDB" id="A0A7C5K0D3"/>